<organism evidence="3 4">
    <name type="scientific">Stylonychia lemnae</name>
    <name type="common">Ciliate</name>
    <dbReference type="NCBI Taxonomy" id="5949"/>
    <lineage>
        <taxon>Eukaryota</taxon>
        <taxon>Sar</taxon>
        <taxon>Alveolata</taxon>
        <taxon>Ciliophora</taxon>
        <taxon>Intramacronucleata</taxon>
        <taxon>Spirotrichea</taxon>
        <taxon>Stichotrichia</taxon>
        <taxon>Sporadotrichida</taxon>
        <taxon>Oxytrichidae</taxon>
        <taxon>Stylonychinae</taxon>
        <taxon>Stylonychia</taxon>
    </lineage>
</organism>
<evidence type="ECO:0000256" key="2">
    <source>
        <dbReference type="SAM" id="Phobius"/>
    </source>
</evidence>
<evidence type="ECO:0000313" key="3">
    <source>
        <dbReference type="EMBL" id="CDW88752.1"/>
    </source>
</evidence>
<sequence length="455" mass="53286">MKILIVNAFSDTNEGRLQYQEFVEAFEQNKQTLIGQQEYILRDKNTIDSFLYEINTEFSNKEAMKLFDHLDFVFIDGDSNSNLPWTKHCRKFALLFKMCKRTNKILFCGGLGLALLIYYCATTFPDINIVNPKGGRLELMNQMTPEEVSRLRRTDAYLDSCTGDYYGFNTEQKIWIPLGNTGLHHVQTLETYGSSSSYYVQKIKKYKTNGPLGDARMGDHLYKSKLTESKCCIDKHYMSHWALQGVPATFMVINKNQWDPHPINIRDIEQVRKNYTILAESDRGPQIIEHRNTLAVQFHIMKRYSETVKVLQNFIKYKILEIQKVDRIHITLEEADLKQRRLMFKLFDEKPNNQANSQIPSQPREEEQVAFTKEFKFSGNNYSRRRKFVVVDNNAINKEQIRPSTTSTFSQSRLNSRGHLKSQQFNENIGFEINNGAFTDRQSNMKDQIDRYRQQ</sequence>
<accession>A0A078B609</accession>
<evidence type="ECO:0000313" key="4">
    <source>
        <dbReference type="Proteomes" id="UP000039865"/>
    </source>
</evidence>
<evidence type="ECO:0000256" key="1">
    <source>
        <dbReference type="SAM" id="MobiDB-lite"/>
    </source>
</evidence>
<keyword evidence="2" id="KW-0812">Transmembrane</keyword>
<dbReference type="Proteomes" id="UP000039865">
    <property type="component" value="Unassembled WGS sequence"/>
</dbReference>
<name>A0A078B609_STYLE</name>
<dbReference type="AlphaFoldDB" id="A0A078B609"/>
<feature type="compositionally biased region" description="Basic and acidic residues" evidence="1">
    <location>
        <begin position="443"/>
        <end position="455"/>
    </location>
</feature>
<keyword evidence="2" id="KW-1133">Transmembrane helix</keyword>
<dbReference type="EMBL" id="CCKQ01016872">
    <property type="protein sequence ID" value="CDW88752.1"/>
    <property type="molecule type" value="Genomic_DNA"/>
</dbReference>
<dbReference type="OMA" id="QGNETIC"/>
<proteinExistence type="predicted"/>
<keyword evidence="4" id="KW-1185">Reference proteome</keyword>
<dbReference type="OrthoDB" id="289273at2759"/>
<protein>
    <submittedName>
        <fullName evidence="3">Uncharacterized protein</fullName>
    </submittedName>
</protein>
<feature type="region of interest" description="Disordered" evidence="1">
    <location>
        <begin position="436"/>
        <end position="455"/>
    </location>
</feature>
<gene>
    <name evidence="3" type="primary">Contig2480.g2667</name>
    <name evidence="3" type="ORF">STYLEM_17876</name>
</gene>
<reference evidence="3 4" key="1">
    <citation type="submission" date="2014-06" db="EMBL/GenBank/DDBJ databases">
        <authorList>
            <person name="Swart Estienne"/>
        </authorList>
    </citation>
    <scope>NUCLEOTIDE SEQUENCE [LARGE SCALE GENOMIC DNA]</scope>
    <source>
        <strain evidence="3 4">130c</strain>
    </source>
</reference>
<dbReference type="InParanoid" id="A0A078B609"/>
<keyword evidence="2" id="KW-0472">Membrane</keyword>
<feature type="transmembrane region" description="Helical" evidence="2">
    <location>
        <begin position="105"/>
        <end position="124"/>
    </location>
</feature>